<evidence type="ECO:0000313" key="7">
    <source>
        <dbReference type="Proteomes" id="UP000248856"/>
    </source>
</evidence>
<dbReference type="GO" id="GO:0004097">
    <property type="term" value="F:catechol oxidase activity"/>
    <property type="evidence" value="ECO:0007669"/>
    <property type="project" value="InterPro"/>
</dbReference>
<dbReference type="InterPro" id="IPR008922">
    <property type="entry name" value="Di-copper_centre_dom_sf"/>
</dbReference>
<sequence>MINKRNMLKAAVAAGAVTTFSGLVPGLQQVLAAPKLRVRRCVNTMALDDPDLATYRDFVGILQSRPQTQRVSWIGFANQHGDAHSFKYCPHGDWYFLPWHRGFVDMYERAAAALTGNPQFAMPYWDWTLLRQLPAAFTDPTYQGKPNPLYVSTRRALTGRYALTDELVGPEVIKKIYAETSYEAFGTTRNPKQNDLNPQWVPKGGGAQGILESTPHNNVHNNIGGFMPQSNSPRDPIFMMHHGNIDRIWAAWNALGRKNSADPLWLNMPFTNNYIASNGSFYSRKVSDLLSTAALGYTYDNLPASDSRPIDPRRLANLSALFNPKAAQNQLLRLKKTDMAAALAATSVGVPFQLKAQDLAPLRAPAQGLETAATPREVVALIRDIRIANNVRAIRVFVNRPIVGPDVPVTDPHFVTTLSFLRHDHGHGDGGGPLPSSIVNLTETLQKLSQLPQGLQDNTVTVQLVALPEEGIAPSEVGTVVPASVEIAFI</sequence>
<dbReference type="SUPFAM" id="SSF48056">
    <property type="entry name" value="Di-copper centre-containing domain"/>
    <property type="match status" value="1"/>
</dbReference>
<feature type="domain" description="Tyrosinase copper-binding" evidence="4">
    <location>
        <begin position="91"/>
        <end position="108"/>
    </location>
</feature>
<dbReference type="EMBL" id="QLTA01000039">
    <property type="protein sequence ID" value="RAR77176.1"/>
    <property type="molecule type" value="Genomic_DNA"/>
</dbReference>
<dbReference type="RefSeq" id="WP_111879700.1">
    <property type="nucleotide sequence ID" value="NZ_CBCSGC010000127.1"/>
</dbReference>
<keyword evidence="3" id="KW-0186">Copper</keyword>
<evidence type="ECO:0000256" key="1">
    <source>
        <dbReference type="ARBA" id="ARBA00022723"/>
    </source>
</evidence>
<accession>A0A328Z4K4</accession>
<proteinExistence type="predicted"/>
<feature type="domain" description="Tyrosinase copper-binding" evidence="5">
    <location>
        <begin position="235"/>
        <end position="246"/>
    </location>
</feature>
<dbReference type="InterPro" id="IPR022740">
    <property type="entry name" value="Polyphenol_oxidase_C"/>
</dbReference>
<keyword evidence="1" id="KW-0479">Metal-binding</keyword>
<keyword evidence="7" id="KW-1185">Reference proteome</keyword>
<comment type="caution">
    <text evidence="6">The sequence shown here is derived from an EMBL/GenBank/DDBJ whole genome shotgun (WGS) entry which is preliminary data.</text>
</comment>
<dbReference type="PANTHER" id="PTHR11474">
    <property type="entry name" value="TYROSINASE FAMILY MEMBER"/>
    <property type="match status" value="1"/>
</dbReference>
<dbReference type="PRINTS" id="PR00092">
    <property type="entry name" value="TYROSINASE"/>
</dbReference>
<name>A0A328Z4K4_9BURK</name>
<dbReference type="Gene3D" id="1.10.1280.10">
    <property type="entry name" value="Di-copper center containing domain from catechol oxidase"/>
    <property type="match status" value="1"/>
</dbReference>
<dbReference type="InterPro" id="IPR002227">
    <property type="entry name" value="Tyrosinase_Cu-bd"/>
</dbReference>
<organism evidence="6 7">
    <name type="scientific">Paracidovorax anthurii</name>
    <dbReference type="NCBI Taxonomy" id="78229"/>
    <lineage>
        <taxon>Bacteria</taxon>
        <taxon>Pseudomonadati</taxon>
        <taxon>Pseudomonadota</taxon>
        <taxon>Betaproteobacteria</taxon>
        <taxon>Burkholderiales</taxon>
        <taxon>Comamonadaceae</taxon>
        <taxon>Paracidovorax</taxon>
    </lineage>
</organism>
<dbReference type="OrthoDB" id="2874181at2"/>
<dbReference type="AlphaFoldDB" id="A0A328Z4K4"/>
<dbReference type="InterPro" id="IPR050316">
    <property type="entry name" value="Tyrosinase/Hemocyanin"/>
</dbReference>
<protein>
    <submittedName>
        <fullName evidence="6">Tyrosinase</fullName>
    </submittedName>
</protein>
<evidence type="ECO:0000259" key="4">
    <source>
        <dbReference type="PROSITE" id="PS00497"/>
    </source>
</evidence>
<reference evidence="6 7" key="1">
    <citation type="submission" date="2018-06" db="EMBL/GenBank/DDBJ databases">
        <title>Genomic Encyclopedia of Archaeal and Bacterial Type Strains, Phase II (KMG-II): from individual species to whole genera.</title>
        <authorList>
            <person name="Goeker M."/>
        </authorList>
    </citation>
    <scope>NUCLEOTIDE SEQUENCE [LARGE SCALE GENOMIC DNA]</scope>
    <source>
        <strain evidence="6 7">CFPB 3232</strain>
    </source>
</reference>
<dbReference type="PROSITE" id="PS00497">
    <property type="entry name" value="TYROSINASE_1"/>
    <property type="match status" value="1"/>
</dbReference>
<evidence type="ECO:0000259" key="5">
    <source>
        <dbReference type="PROSITE" id="PS00498"/>
    </source>
</evidence>
<dbReference type="GO" id="GO:0046872">
    <property type="term" value="F:metal ion binding"/>
    <property type="evidence" value="ECO:0007669"/>
    <property type="project" value="UniProtKB-KW"/>
</dbReference>
<gene>
    <name evidence="6" type="ORF">AX018_103919</name>
</gene>
<keyword evidence="2" id="KW-0883">Thioether bond</keyword>
<evidence type="ECO:0000256" key="3">
    <source>
        <dbReference type="ARBA" id="ARBA00023008"/>
    </source>
</evidence>
<dbReference type="Proteomes" id="UP000248856">
    <property type="component" value="Unassembled WGS sequence"/>
</dbReference>
<dbReference type="Pfam" id="PF12143">
    <property type="entry name" value="PPO1_KFDV"/>
    <property type="match status" value="1"/>
</dbReference>
<dbReference type="PANTHER" id="PTHR11474:SF76">
    <property type="entry name" value="SHKT DOMAIN-CONTAINING PROTEIN"/>
    <property type="match status" value="1"/>
</dbReference>
<dbReference type="PROSITE" id="PS00498">
    <property type="entry name" value="TYROSINASE_2"/>
    <property type="match status" value="1"/>
</dbReference>
<dbReference type="Pfam" id="PF00264">
    <property type="entry name" value="Tyrosinase"/>
    <property type="match status" value="2"/>
</dbReference>
<evidence type="ECO:0000256" key="2">
    <source>
        <dbReference type="ARBA" id="ARBA00022784"/>
    </source>
</evidence>
<evidence type="ECO:0000313" key="6">
    <source>
        <dbReference type="EMBL" id="RAR77176.1"/>
    </source>
</evidence>